<dbReference type="InterPro" id="IPR043129">
    <property type="entry name" value="ATPase_NBD"/>
</dbReference>
<evidence type="ECO:0000259" key="1">
    <source>
        <dbReference type="Pfam" id="PF01869"/>
    </source>
</evidence>
<reference evidence="2" key="1">
    <citation type="submission" date="2022-10" db="EMBL/GenBank/DDBJ databases">
        <title>Comparative genomic analysis of Cohnella hashimotonis sp. nov., isolated from the International Space Station.</title>
        <authorList>
            <person name="Simpson A."/>
            <person name="Venkateswaran K."/>
        </authorList>
    </citation>
    <scope>NUCLEOTIDE SEQUENCE</scope>
    <source>
        <strain evidence="2">DSM 28161</strain>
    </source>
</reference>
<sequence length="304" mass="31412">MKFVAGLDGGGTKTAVTVLDETGRTALAFESGGINFNGRDENDIRRSLADIADAISAACGGPDACRQMVVGAAGVSNPTVPGRLVAVLRDAGYRGGVHVVGDHETALFGALEREHGMILIAGTGSICFGRSASGLVHRTGGFGYLIDDEGSGYSIGRDLLAAVVRAHDGRAPATVLTEMVYDRLRIGSVEEIVRFVYDKGTGKQDIAALAPLLSDACALGDEAALGIARRTASELVQLVLPVAERLSLEGGELAMAGSVLLRSAQVRDAFQAGLRERCPGIRAVAPRRDASAGAALMALARLGK</sequence>
<dbReference type="AlphaFoldDB" id="A0A9X4KRN4"/>
<dbReference type="Pfam" id="PF01869">
    <property type="entry name" value="BcrAD_BadFG"/>
    <property type="match status" value="1"/>
</dbReference>
<gene>
    <name evidence="2" type="ORF">OMP40_09605</name>
</gene>
<dbReference type="Gene3D" id="3.30.420.40">
    <property type="match status" value="2"/>
</dbReference>
<protein>
    <submittedName>
        <fullName evidence="2">ATPase</fullName>
    </submittedName>
</protein>
<evidence type="ECO:0000313" key="3">
    <source>
        <dbReference type="Proteomes" id="UP001153404"/>
    </source>
</evidence>
<dbReference type="Proteomes" id="UP001153404">
    <property type="component" value="Unassembled WGS sequence"/>
</dbReference>
<dbReference type="CDD" id="cd24007">
    <property type="entry name" value="ASKHA_NBD_eukNAGK-like"/>
    <property type="match status" value="1"/>
</dbReference>
<dbReference type="RefSeq" id="WP_277530935.1">
    <property type="nucleotide sequence ID" value="NZ_JAPDIA010000003.1"/>
</dbReference>
<name>A0A9X4KRN4_9BACL</name>
<keyword evidence="3" id="KW-1185">Reference proteome</keyword>
<dbReference type="SUPFAM" id="SSF53067">
    <property type="entry name" value="Actin-like ATPase domain"/>
    <property type="match status" value="2"/>
</dbReference>
<accession>A0A9X4KRN4</accession>
<dbReference type="PANTHER" id="PTHR43190:SF3">
    <property type="entry name" value="N-ACETYL-D-GLUCOSAMINE KINASE"/>
    <property type="match status" value="1"/>
</dbReference>
<feature type="domain" description="ATPase BadF/BadG/BcrA/BcrD type" evidence="1">
    <location>
        <begin position="6"/>
        <end position="298"/>
    </location>
</feature>
<dbReference type="InterPro" id="IPR052519">
    <property type="entry name" value="Euk-type_GlcNAc_Kinase"/>
</dbReference>
<organism evidence="2 3">
    <name type="scientific">Cohnella rhizosphaerae</name>
    <dbReference type="NCBI Taxonomy" id="1457232"/>
    <lineage>
        <taxon>Bacteria</taxon>
        <taxon>Bacillati</taxon>
        <taxon>Bacillota</taxon>
        <taxon>Bacilli</taxon>
        <taxon>Bacillales</taxon>
        <taxon>Paenibacillaceae</taxon>
        <taxon>Cohnella</taxon>
    </lineage>
</organism>
<evidence type="ECO:0000313" key="2">
    <source>
        <dbReference type="EMBL" id="MDG0809567.1"/>
    </source>
</evidence>
<dbReference type="PANTHER" id="PTHR43190">
    <property type="entry name" value="N-ACETYL-D-GLUCOSAMINE KINASE"/>
    <property type="match status" value="1"/>
</dbReference>
<comment type="caution">
    <text evidence="2">The sequence shown here is derived from an EMBL/GenBank/DDBJ whole genome shotgun (WGS) entry which is preliminary data.</text>
</comment>
<dbReference type="InterPro" id="IPR002731">
    <property type="entry name" value="ATPase_BadF"/>
</dbReference>
<proteinExistence type="predicted"/>
<dbReference type="EMBL" id="JAPDIA010000003">
    <property type="protein sequence ID" value="MDG0809567.1"/>
    <property type="molecule type" value="Genomic_DNA"/>
</dbReference>